<dbReference type="Pfam" id="PF01850">
    <property type="entry name" value="PIN"/>
    <property type="match status" value="1"/>
</dbReference>
<dbReference type="InterPro" id="IPR002716">
    <property type="entry name" value="PIN_dom"/>
</dbReference>
<evidence type="ECO:0000259" key="1">
    <source>
        <dbReference type="Pfam" id="PF01850"/>
    </source>
</evidence>
<organism evidence="2 3">
    <name type="scientific">Halorubrum vacuolatum</name>
    <name type="common">Natronobacterium vacuolatum</name>
    <dbReference type="NCBI Taxonomy" id="63740"/>
    <lineage>
        <taxon>Archaea</taxon>
        <taxon>Methanobacteriati</taxon>
        <taxon>Methanobacteriota</taxon>
        <taxon>Stenosarchaea group</taxon>
        <taxon>Halobacteria</taxon>
        <taxon>Halobacteriales</taxon>
        <taxon>Haloferacaceae</taxon>
        <taxon>Halorubrum</taxon>
    </lineage>
</organism>
<name>A0A238WLW4_HALVU</name>
<gene>
    <name evidence="2" type="ORF">SAMN06264855_10868</name>
</gene>
<dbReference type="InterPro" id="IPR029060">
    <property type="entry name" value="PIN-like_dom_sf"/>
</dbReference>
<dbReference type="Proteomes" id="UP000198397">
    <property type="component" value="Unassembled WGS sequence"/>
</dbReference>
<feature type="domain" description="PIN" evidence="1">
    <location>
        <begin position="3"/>
        <end position="134"/>
    </location>
</feature>
<dbReference type="OrthoDB" id="198094at2157"/>
<reference evidence="2 3" key="1">
    <citation type="submission" date="2017-06" db="EMBL/GenBank/DDBJ databases">
        <authorList>
            <person name="Kim H.J."/>
            <person name="Triplett B.A."/>
        </authorList>
    </citation>
    <scope>NUCLEOTIDE SEQUENCE [LARGE SCALE GENOMIC DNA]</scope>
    <source>
        <strain evidence="2 3">DSM 8800</strain>
    </source>
</reference>
<dbReference type="PANTHER" id="PTHR42188:SF1">
    <property type="entry name" value="23S RRNA-SPECIFIC ENDONUCLEASE VAPC20"/>
    <property type="match status" value="1"/>
</dbReference>
<protein>
    <recommendedName>
        <fullName evidence="1">PIN domain-containing protein</fullName>
    </recommendedName>
</protein>
<dbReference type="RefSeq" id="WP_089384747.1">
    <property type="nucleotide sequence ID" value="NZ_FZNQ01000008.1"/>
</dbReference>
<sequence length="146" mass="16090">MTVLIDTGVLYADYDTDATRHEAASEALESVYKGELGAAYITDYIYDEVVTLTLKRTGSVATATQAGKRLRGADPYPSTYELLYVSEGGFIETVETFERYDDQGLSFTDASTVTLCERHDIDGVLSFDDDFDGVVERFDPHVVASD</sequence>
<keyword evidence="3" id="KW-1185">Reference proteome</keyword>
<evidence type="ECO:0000313" key="3">
    <source>
        <dbReference type="Proteomes" id="UP000198397"/>
    </source>
</evidence>
<dbReference type="EMBL" id="FZNQ01000008">
    <property type="protein sequence ID" value="SNR46689.1"/>
    <property type="molecule type" value="Genomic_DNA"/>
</dbReference>
<dbReference type="PANTHER" id="PTHR42188">
    <property type="entry name" value="23S RRNA-SPECIFIC ENDONUCLEASE VAPC20"/>
    <property type="match status" value="1"/>
</dbReference>
<dbReference type="AlphaFoldDB" id="A0A238WLW4"/>
<dbReference type="SUPFAM" id="SSF88723">
    <property type="entry name" value="PIN domain-like"/>
    <property type="match status" value="1"/>
</dbReference>
<dbReference type="Gene3D" id="3.40.50.1010">
    <property type="entry name" value="5'-nuclease"/>
    <property type="match status" value="1"/>
</dbReference>
<dbReference type="InterPro" id="IPR039018">
    <property type="entry name" value="VapC20-like"/>
</dbReference>
<dbReference type="GO" id="GO:0016075">
    <property type="term" value="P:rRNA catabolic process"/>
    <property type="evidence" value="ECO:0007669"/>
    <property type="project" value="TreeGrafter"/>
</dbReference>
<evidence type="ECO:0000313" key="2">
    <source>
        <dbReference type="EMBL" id="SNR46689.1"/>
    </source>
</evidence>
<proteinExistence type="predicted"/>
<accession>A0A238WLW4</accession>
<dbReference type="GO" id="GO:0004521">
    <property type="term" value="F:RNA endonuclease activity"/>
    <property type="evidence" value="ECO:0007669"/>
    <property type="project" value="InterPro"/>
</dbReference>